<keyword evidence="2" id="KW-0732">Signal</keyword>
<feature type="chain" id="PRO_5003327235" description="DUF6531 domain-containing protein" evidence="2">
    <location>
        <begin position="21"/>
        <end position="1155"/>
    </location>
</feature>
<comment type="caution">
    <text evidence="4">The sequence shown here is derived from an EMBL/GenBank/DDBJ whole genome shotgun (WGS) entry which is preliminary data.</text>
</comment>
<name>F5RGW5_METUF</name>
<evidence type="ECO:0000313" key="5">
    <source>
        <dbReference type="Proteomes" id="UP000005019"/>
    </source>
</evidence>
<feature type="compositionally biased region" description="Polar residues" evidence="1">
    <location>
        <begin position="126"/>
        <end position="149"/>
    </location>
</feature>
<feature type="signal peptide" evidence="2">
    <location>
        <begin position="1"/>
        <end position="20"/>
    </location>
</feature>
<dbReference type="STRING" id="1000565.METUNv1_03556"/>
<feature type="compositionally biased region" description="Polar residues" evidence="1">
    <location>
        <begin position="418"/>
        <end position="427"/>
    </location>
</feature>
<dbReference type="Pfam" id="PF05593">
    <property type="entry name" value="RHS_repeat"/>
    <property type="match status" value="3"/>
</dbReference>
<sequence length="1155" mass="126796">MRALPAILCVLLLASSNTHGAPLYYWWNPGWNCAGPMPGPHFEASSVEGVIERVTKETAILREQMPGYCTQIVSITPNGQAYYDPSSYLPWIIPVRVRVRAGDTYSNGSTSIRTAEPSVPPKELGTPSNCTGNPINDSNGNKFETSKDTPQIGSGTLEFNRYYNSGPLTIKNELGWGWSHNYSTRIAVAYDYATVTLPDGKTVKYNLLSNEWKRELDNSNPLIELKDSSGARTGWRLLDVSEGILSVFSPSGVLLERRYSDGTFTVLDYNIHIEQGGDSNPGTLDSATDNFGRQLTLQHDANGVLNRVRYPSGKNDYLNVNGNLTGVTWNDGSQTIYHYGEPENAPLDWGKHLLTGSTSEDGRRFSTFRYDSSGRGIETGRQNGIGTYKISYDNSGTSYITDPLNVTRTHTYQSSVGARYRSTSSQPGAPGCDASSSSVLRDTRARVYRKVDFAGNTVCYGNDPNRRLALYQIEGLVAAEPCPASPAGYSPTVSQRKTSTEWHPLWDLKVREARPNKITTWVYHGRPDPTAGGAIASCAPSDAYVYDTVPIAVLCKQVEQATTDTTGGAGFSATASGAPRIWTYTWNRHGQMLTANGPRTDVADVTTYEYYPDTTANWTKGDLKTLTNALGQVWSFTQYDAAGRLLSMTDPNGVLTTQTWHPRGWLTSRTTAGATTSWSYYPTGLLQRHTRPDGRYDDYTWDDAHRLTDITDALGNRTHYTLDAAGNVTQVDVTDAGDQLARQQRTEYDLLGRPWKRRDSAGNVTEQRHDAMNRLNKLIDPKNRETDYQWDALGRLRQIDDAQQPVRGVTQAQYDGQDQLKSLTAPNGASTQFTVSGLGDTTQEISPDRGTLIYTHDAAGNVTQRTDGVGRVTGYTWDALNRPLTVSYRPSAGGAVSETVTYTWDASAGCSHGVGRLCAVSDGAGSTTYSYNDKGHLVSATRMEAGQTHVTQYVRDLSGQVLSWVDPTRFQFYSGRDEIGNMKWLHMTRAGQPVSTIATDLSYDATGTLTSSRMAAGQGTGSVGVSREFNEDGLLIDGRLASPGTLWSFEWTQAYARQGEAIEVQVTISPAEVRGVLMICKSPSMPCTPETKLGETRVDSGGTYTVRTSTDLPVGIYWAGMRFEPYPPFRARFETSMRPLFIGIPPSQLIDDLLP</sequence>
<dbReference type="AlphaFoldDB" id="F5RGW5"/>
<dbReference type="eggNOG" id="COG3209">
    <property type="taxonomic scope" value="Bacteria"/>
</dbReference>
<dbReference type="InterPro" id="IPR050708">
    <property type="entry name" value="T6SS_VgrG/RHS"/>
</dbReference>
<protein>
    <recommendedName>
        <fullName evidence="3">DUF6531 domain-containing protein</fullName>
    </recommendedName>
</protein>
<gene>
    <name evidence="4" type="ORF">METUNv1_03556</name>
</gene>
<dbReference type="PANTHER" id="PTHR32305">
    <property type="match status" value="1"/>
</dbReference>
<evidence type="ECO:0000256" key="1">
    <source>
        <dbReference type="SAM" id="MobiDB-lite"/>
    </source>
</evidence>
<organism evidence="4 5">
    <name type="scientific">Methyloversatilis universalis (strain ATCC BAA-1314 / DSM 25237 / JCM 13912 / CCUG 52030 / FAM5)</name>
    <dbReference type="NCBI Taxonomy" id="1000565"/>
    <lineage>
        <taxon>Bacteria</taxon>
        <taxon>Pseudomonadati</taxon>
        <taxon>Pseudomonadota</taxon>
        <taxon>Betaproteobacteria</taxon>
        <taxon>Nitrosomonadales</taxon>
        <taxon>Sterolibacteriaceae</taxon>
        <taxon>Methyloversatilis</taxon>
    </lineage>
</organism>
<feature type="region of interest" description="Disordered" evidence="1">
    <location>
        <begin position="418"/>
        <end position="437"/>
    </location>
</feature>
<dbReference type="Pfam" id="PF20148">
    <property type="entry name" value="DUF6531"/>
    <property type="match status" value="1"/>
</dbReference>
<evidence type="ECO:0000259" key="3">
    <source>
        <dbReference type="Pfam" id="PF20148"/>
    </source>
</evidence>
<feature type="domain" description="DUF6531" evidence="3">
    <location>
        <begin position="132"/>
        <end position="205"/>
    </location>
</feature>
<feature type="region of interest" description="Disordered" evidence="1">
    <location>
        <begin position="108"/>
        <end position="149"/>
    </location>
</feature>
<accession>F5RGW5</accession>
<keyword evidence="5" id="KW-1185">Reference proteome</keyword>
<dbReference type="Gene3D" id="2.180.10.10">
    <property type="entry name" value="RHS repeat-associated core"/>
    <property type="match status" value="2"/>
</dbReference>
<dbReference type="InterPro" id="IPR006530">
    <property type="entry name" value="YD"/>
</dbReference>
<evidence type="ECO:0000313" key="4">
    <source>
        <dbReference type="EMBL" id="EGK70169.1"/>
    </source>
</evidence>
<proteinExistence type="predicted"/>
<dbReference type="NCBIfam" id="TIGR01643">
    <property type="entry name" value="YD_repeat_2x"/>
    <property type="match status" value="7"/>
</dbReference>
<evidence type="ECO:0000256" key="2">
    <source>
        <dbReference type="SAM" id="SignalP"/>
    </source>
</evidence>
<dbReference type="InterPro" id="IPR045351">
    <property type="entry name" value="DUF6531"/>
</dbReference>
<dbReference type="EMBL" id="AFHG01000058">
    <property type="protein sequence ID" value="EGK70169.1"/>
    <property type="molecule type" value="Genomic_DNA"/>
</dbReference>
<dbReference type="InterPro" id="IPR031325">
    <property type="entry name" value="RHS_repeat"/>
</dbReference>
<reference evidence="4 5" key="1">
    <citation type="journal article" date="2011" name="J. Bacteriol.">
        <title>Genome sequence of Methyloversatilis universalis FAM5T, a methylotrophic representative of the order Rhodocyclales.</title>
        <authorList>
            <person name="Kittichotirat W."/>
            <person name="Good N.M."/>
            <person name="Hall R."/>
            <person name="Bringel F."/>
            <person name="Lajus A."/>
            <person name="Medigue C."/>
            <person name="Smalley N.E."/>
            <person name="Beck D."/>
            <person name="Bumgarner R."/>
            <person name="Vuilleumier S."/>
            <person name="Kalyuzhnaya M.G."/>
        </authorList>
    </citation>
    <scope>NUCLEOTIDE SEQUENCE [LARGE SCALE GENOMIC DNA]</scope>
    <source>
        <strain evidence="5">ATCC BAA-1314 / JCM 13912 / FAM5</strain>
    </source>
</reference>
<dbReference type="Proteomes" id="UP000005019">
    <property type="component" value="Unassembled WGS sequence"/>
</dbReference>
<dbReference type="PANTHER" id="PTHR32305:SF15">
    <property type="entry name" value="PROTEIN RHSA-RELATED"/>
    <property type="match status" value="1"/>
</dbReference>